<keyword evidence="2" id="KW-1185">Reference proteome</keyword>
<dbReference type="GO" id="GO:0016301">
    <property type="term" value="F:kinase activity"/>
    <property type="evidence" value="ECO:0007669"/>
    <property type="project" value="UniProtKB-KW"/>
</dbReference>
<organism evidence="1 2">
    <name type="scientific">Consotaella salsifontis</name>
    <dbReference type="NCBI Taxonomy" id="1365950"/>
    <lineage>
        <taxon>Bacteria</taxon>
        <taxon>Pseudomonadati</taxon>
        <taxon>Pseudomonadota</taxon>
        <taxon>Alphaproteobacteria</taxon>
        <taxon>Hyphomicrobiales</taxon>
        <taxon>Aurantimonadaceae</taxon>
        <taxon>Consotaella</taxon>
    </lineage>
</organism>
<dbReference type="PANTHER" id="PTHR37807:SF3">
    <property type="entry name" value="OS07G0160300 PROTEIN"/>
    <property type="match status" value="1"/>
</dbReference>
<reference evidence="1 2" key="1">
    <citation type="submission" date="2017-02" db="EMBL/GenBank/DDBJ databases">
        <authorList>
            <person name="Peterson S.W."/>
        </authorList>
    </citation>
    <scope>NUCLEOTIDE SEQUENCE [LARGE SCALE GENOMIC DNA]</scope>
    <source>
        <strain evidence="1 2">USBA 369</strain>
    </source>
</reference>
<gene>
    <name evidence="1" type="ORF">SAMN05428963_105165</name>
</gene>
<keyword evidence="1" id="KW-0418">Kinase</keyword>
<dbReference type="AlphaFoldDB" id="A0A1T4QQG3"/>
<dbReference type="EMBL" id="FUXL01000005">
    <property type="protein sequence ID" value="SKA05498.1"/>
    <property type="molecule type" value="Genomic_DNA"/>
</dbReference>
<evidence type="ECO:0000313" key="2">
    <source>
        <dbReference type="Proteomes" id="UP000190135"/>
    </source>
</evidence>
<keyword evidence="1" id="KW-0808">Transferase</keyword>
<name>A0A1T4QQG3_9HYPH</name>
<dbReference type="PANTHER" id="PTHR37807">
    <property type="entry name" value="OS07G0160300 PROTEIN"/>
    <property type="match status" value="1"/>
</dbReference>
<dbReference type="RefSeq" id="WP_078708069.1">
    <property type="nucleotide sequence ID" value="NZ_FUXL01000005.1"/>
</dbReference>
<protein>
    <submittedName>
        <fullName evidence="1">Predicted kinase</fullName>
    </submittedName>
</protein>
<proteinExistence type="predicted"/>
<dbReference type="SUPFAM" id="SSF52540">
    <property type="entry name" value="P-loop containing nucleoside triphosphate hydrolases"/>
    <property type="match status" value="1"/>
</dbReference>
<dbReference type="Pfam" id="PF13671">
    <property type="entry name" value="AAA_33"/>
    <property type="match status" value="1"/>
</dbReference>
<sequence length="165" mass="18032">MLIAFSGLPGTGKSTISRALARGIGAAWLRIDSIEQAIRDADVVTGSLNDAGYRAAGSVAEDNLRLGLTVVADCVNPWMETRNYWRSLALDAGVGVLEVEIVCSDRAEHRRRVEKRRGEVPGLCLPSWSDVLARDYRPWERPCLVVDTARRDITGCVAAIRAELP</sequence>
<accession>A0A1T4QQG3</accession>
<dbReference type="OrthoDB" id="3819922at2"/>
<dbReference type="InterPro" id="IPR027417">
    <property type="entry name" value="P-loop_NTPase"/>
</dbReference>
<dbReference type="Proteomes" id="UP000190135">
    <property type="component" value="Unassembled WGS sequence"/>
</dbReference>
<dbReference type="Gene3D" id="3.40.50.300">
    <property type="entry name" value="P-loop containing nucleotide triphosphate hydrolases"/>
    <property type="match status" value="1"/>
</dbReference>
<evidence type="ECO:0000313" key="1">
    <source>
        <dbReference type="EMBL" id="SKA05498.1"/>
    </source>
</evidence>
<dbReference type="STRING" id="1365950.SAMN05428963_105165"/>